<dbReference type="HOGENOM" id="CLU_064956_1_0_11"/>
<dbReference type="SFLD" id="SFLDG01129">
    <property type="entry name" value="C1.5:_HAD__Beta-PGM__Phosphata"/>
    <property type="match status" value="1"/>
</dbReference>
<comment type="caution">
    <text evidence="2">The sequence shown here is derived from an EMBL/GenBank/DDBJ whole genome shotgun (WGS) entry which is preliminary data.</text>
</comment>
<dbReference type="Pfam" id="PF00702">
    <property type="entry name" value="Hydrolase"/>
    <property type="match status" value="1"/>
</dbReference>
<dbReference type="PANTHER" id="PTHR43316:SF3">
    <property type="entry name" value="HALOACID DEHALOGENASE, TYPE II (AFU_ORTHOLOGUE AFUA_2G07750)-RELATED"/>
    <property type="match status" value="1"/>
</dbReference>
<dbReference type="GO" id="GO:0016787">
    <property type="term" value="F:hydrolase activity"/>
    <property type="evidence" value="ECO:0007669"/>
    <property type="project" value="UniProtKB-KW"/>
</dbReference>
<keyword evidence="1" id="KW-0378">Hydrolase</keyword>
<evidence type="ECO:0000256" key="1">
    <source>
        <dbReference type="ARBA" id="ARBA00022801"/>
    </source>
</evidence>
<dbReference type="InterPro" id="IPR023214">
    <property type="entry name" value="HAD_sf"/>
</dbReference>
<dbReference type="eggNOG" id="COG0637">
    <property type="taxonomic scope" value="Bacteria"/>
</dbReference>
<dbReference type="STRING" id="1235794.C811_00199"/>
<evidence type="ECO:0000313" key="2">
    <source>
        <dbReference type="EMBL" id="EOS52785.1"/>
    </source>
</evidence>
<protein>
    <recommendedName>
        <fullName evidence="4">HAD hydrolase, family IA</fullName>
    </recommendedName>
</protein>
<dbReference type="PATRIC" id="fig|1235794.3.peg.193"/>
<reference evidence="2 3" key="1">
    <citation type="submission" date="2013-04" db="EMBL/GenBank/DDBJ databases">
        <title>The Genome Sequence of Enterorhabdus caecimuris B7.</title>
        <authorList>
            <consortium name="The Broad Institute Genomics Platform"/>
            <consortium name="The Broad Institute Genome Sequencing Center for Infectious Disease"/>
            <person name="Earl A."/>
            <person name="Xavier R."/>
            <person name="Elson C."/>
            <person name="Duck W."/>
            <person name="Walker B."/>
            <person name="Young S."/>
            <person name="Zeng Q."/>
            <person name="Gargeya S."/>
            <person name="Fitzgerald M."/>
            <person name="Haas B."/>
            <person name="Abouelleil A."/>
            <person name="Allen A.W."/>
            <person name="Alvarado L."/>
            <person name="Arachchi H.M."/>
            <person name="Berlin A.M."/>
            <person name="Chapman S.B."/>
            <person name="Gainer-Dewar J."/>
            <person name="Goldberg J."/>
            <person name="Griggs A."/>
            <person name="Gujja S."/>
            <person name="Hansen M."/>
            <person name="Howarth C."/>
            <person name="Imamovic A."/>
            <person name="Ireland A."/>
            <person name="Larimer J."/>
            <person name="McCowan C."/>
            <person name="Murphy C."/>
            <person name="Pearson M."/>
            <person name="Poon T.W."/>
            <person name="Priest M."/>
            <person name="Roberts A."/>
            <person name="Saif S."/>
            <person name="Shea T."/>
            <person name="Sisk P."/>
            <person name="Sykes S."/>
            <person name="Wortman J."/>
            <person name="Nusbaum C."/>
            <person name="Birren B."/>
        </authorList>
    </citation>
    <scope>NUCLEOTIDE SEQUENCE [LARGE SCALE GENOMIC DNA]</scope>
    <source>
        <strain evidence="2 3">B7</strain>
    </source>
</reference>
<dbReference type="AlphaFoldDB" id="R9L2B6"/>
<organism evidence="2 3">
    <name type="scientific">Adlercreutzia caecimuris B7</name>
    <dbReference type="NCBI Taxonomy" id="1235794"/>
    <lineage>
        <taxon>Bacteria</taxon>
        <taxon>Bacillati</taxon>
        <taxon>Actinomycetota</taxon>
        <taxon>Coriobacteriia</taxon>
        <taxon>Eggerthellales</taxon>
        <taxon>Eggerthellaceae</taxon>
        <taxon>Adlercreutzia</taxon>
    </lineage>
</organism>
<dbReference type="GeneID" id="82189845"/>
<dbReference type="InterPro" id="IPR051540">
    <property type="entry name" value="S-2-haloacid_dehalogenase"/>
</dbReference>
<dbReference type="InterPro" id="IPR036412">
    <property type="entry name" value="HAD-like_sf"/>
</dbReference>
<evidence type="ECO:0000313" key="3">
    <source>
        <dbReference type="Proteomes" id="UP000014204"/>
    </source>
</evidence>
<dbReference type="RefSeq" id="WP_016308447.1">
    <property type="nucleotide sequence ID" value="NZ_KE159646.1"/>
</dbReference>
<accession>R9L2B6</accession>
<sequence length="299" mass="31655">MDPTPRAYRAICFDLDGTLLPMDLDVFMGRYFAALYDFMEARGIEGGPFLEALKAGTRAMAVHDDGRTNAEAFWDTFTDLMGDADVDWEPLLTEFYDGPFAALGADVEPNPAAAAAIETLAAKGYPLLLTTMPMFPPTAVRHRLAWAGIHPEAFARLTHYENSRTVKPRPLYYAENLAAAGVDGADVLMVGNNTVEDLSFMHLGADGYLVTDWLLDPAGFDLASVKHGTMADFAAFAAALPPCANPASAVKMGPIDPAEAEAARAANDGGSLDGTRAAAHAAAATDDVLAAQAPGSREV</sequence>
<keyword evidence="3" id="KW-1185">Reference proteome</keyword>
<dbReference type="EMBL" id="ASSY01000004">
    <property type="protein sequence ID" value="EOS52785.1"/>
    <property type="molecule type" value="Genomic_DNA"/>
</dbReference>
<dbReference type="Proteomes" id="UP000014204">
    <property type="component" value="Unassembled WGS sequence"/>
</dbReference>
<dbReference type="PANTHER" id="PTHR43316">
    <property type="entry name" value="HYDROLASE, HALOACID DELAHOGENASE-RELATED"/>
    <property type="match status" value="1"/>
</dbReference>
<dbReference type="SUPFAM" id="SSF56784">
    <property type="entry name" value="HAD-like"/>
    <property type="match status" value="1"/>
</dbReference>
<dbReference type="SFLD" id="SFLDS00003">
    <property type="entry name" value="Haloacid_Dehalogenase"/>
    <property type="match status" value="1"/>
</dbReference>
<evidence type="ECO:0008006" key="4">
    <source>
        <dbReference type="Google" id="ProtNLM"/>
    </source>
</evidence>
<name>R9L2B6_9ACTN</name>
<gene>
    <name evidence="2" type="ORF">C811_00199</name>
</gene>
<proteinExistence type="predicted"/>
<dbReference type="Gene3D" id="3.40.50.1000">
    <property type="entry name" value="HAD superfamily/HAD-like"/>
    <property type="match status" value="1"/>
</dbReference>